<keyword evidence="2" id="KW-1185">Reference proteome</keyword>
<proteinExistence type="predicted"/>
<dbReference type="Proteomes" id="UP000252254">
    <property type="component" value="Unassembled WGS sequence"/>
</dbReference>
<organism evidence="1 2">
    <name type="scientific">Paraliobacillus ryukyuensis</name>
    <dbReference type="NCBI Taxonomy" id="200904"/>
    <lineage>
        <taxon>Bacteria</taxon>
        <taxon>Bacillati</taxon>
        <taxon>Bacillota</taxon>
        <taxon>Bacilli</taxon>
        <taxon>Bacillales</taxon>
        <taxon>Bacillaceae</taxon>
        <taxon>Paraliobacillus</taxon>
    </lineage>
</organism>
<accession>A0A366E161</accession>
<evidence type="ECO:0000313" key="2">
    <source>
        <dbReference type="Proteomes" id="UP000252254"/>
    </source>
</evidence>
<name>A0A366E161_9BACI</name>
<dbReference type="EMBL" id="QNRI01000009">
    <property type="protein sequence ID" value="RBO95178.1"/>
    <property type="molecule type" value="Genomic_DNA"/>
</dbReference>
<comment type="caution">
    <text evidence="1">The sequence shown here is derived from an EMBL/GenBank/DDBJ whole genome shotgun (WGS) entry which is preliminary data.</text>
</comment>
<protein>
    <submittedName>
        <fullName evidence="1">Uncharacterized protein</fullName>
    </submittedName>
</protein>
<gene>
    <name evidence="1" type="ORF">DES48_10915</name>
</gene>
<dbReference type="RefSeq" id="WP_281269246.1">
    <property type="nucleotide sequence ID" value="NZ_BAABQN010000006.1"/>
</dbReference>
<reference evidence="1 2" key="1">
    <citation type="submission" date="2018-06" db="EMBL/GenBank/DDBJ databases">
        <title>Genomic Encyclopedia of Type Strains, Phase IV (KMG-IV): sequencing the most valuable type-strain genomes for metagenomic binning, comparative biology and taxonomic classification.</title>
        <authorList>
            <person name="Goeker M."/>
        </authorList>
    </citation>
    <scope>NUCLEOTIDE SEQUENCE [LARGE SCALE GENOMIC DNA]</scope>
    <source>
        <strain evidence="1 2">DSM 15140</strain>
    </source>
</reference>
<dbReference type="AlphaFoldDB" id="A0A366E161"/>
<evidence type="ECO:0000313" key="1">
    <source>
        <dbReference type="EMBL" id="RBO95178.1"/>
    </source>
</evidence>
<sequence>MAEILGTLSRAVLLMTAFYKIFRAVFRRFIPDEKLNILVS</sequence>